<evidence type="ECO:0000256" key="4">
    <source>
        <dbReference type="RuleBase" id="RU004262"/>
    </source>
</evidence>
<name>A0A9P0JBP5_APHGO</name>
<dbReference type="PRINTS" id="PR00821">
    <property type="entry name" value="TAGLIPASE"/>
</dbReference>
<evidence type="ECO:0000259" key="6">
    <source>
        <dbReference type="Pfam" id="PF00151"/>
    </source>
</evidence>
<dbReference type="SUPFAM" id="SSF53474">
    <property type="entry name" value="alpha/beta-Hydrolases"/>
    <property type="match status" value="1"/>
</dbReference>
<dbReference type="InterPro" id="IPR029058">
    <property type="entry name" value="AB_hydrolase_fold"/>
</dbReference>
<proteinExistence type="inferred from homology"/>
<dbReference type="Gene3D" id="3.40.50.1820">
    <property type="entry name" value="alpha/beta hydrolase"/>
    <property type="match status" value="1"/>
</dbReference>
<gene>
    <name evidence="7" type="ORF">APHIGO_LOCUS9936</name>
</gene>
<sequence>MNQPTTYGLIALQFLFYRLTIAAPNTTVVAINTTVAAPNTTIDVPRVQYYFFDDNYHLMDENNITISGNKTLIVLVHGFRSSPWTGVVADLGKSLVQWTNSNVVLVNWSKWTQKMDYTDVVVRLPTVATHLVDWLNGLHDRGIIQSFDDVTMIGHSLGAHLIGYAGHRLNGTIKRIIALDPAQPNFKDSQKNERVDVDSGQFVMVLHTSTMFLGLREPVGHVDFYFNGGQMQPSCNSDTVCGHVIVLNYLADSLKNSSEFKAYRCHTLSDCEKKIVDNKEPTIDMNINTPNSTRGLYSVLPSKKNLKIYSRFFLK</sequence>
<dbReference type="AlphaFoldDB" id="A0A9P0JBP5"/>
<evidence type="ECO:0000256" key="3">
    <source>
        <dbReference type="ARBA" id="ARBA00022525"/>
    </source>
</evidence>
<evidence type="ECO:0000256" key="1">
    <source>
        <dbReference type="ARBA" id="ARBA00004613"/>
    </source>
</evidence>
<dbReference type="EMBL" id="OU899037">
    <property type="protein sequence ID" value="CAH1736139.1"/>
    <property type="molecule type" value="Genomic_DNA"/>
</dbReference>
<dbReference type="Pfam" id="PF00151">
    <property type="entry name" value="Lipase"/>
    <property type="match status" value="1"/>
</dbReference>
<evidence type="ECO:0000256" key="2">
    <source>
        <dbReference type="ARBA" id="ARBA00010701"/>
    </source>
</evidence>
<evidence type="ECO:0000313" key="8">
    <source>
        <dbReference type="Proteomes" id="UP001154329"/>
    </source>
</evidence>
<dbReference type="GO" id="GO:0016042">
    <property type="term" value="P:lipid catabolic process"/>
    <property type="evidence" value="ECO:0007669"/>
    <property type="project" value="TreeGrafter"/>
</dbReference>
<accession>A0A9P0JBP5</accession>
<protein>
    <recommendedName>
        <fullName evidence="6">Lipase domain-containing protein</fullName>
    </recommendedName>
</protein>
<reference evidence="7" key="1">
    <citation type="submission" date="2022-02" db="EMBL/GenBank/DDBJ databases">
        <authorList>
            <person name="King R."/>
        </authorList>
    </citation>
    <scope>NUCLEOTIDE SEQUENCE</scope>
</reference>
<dbReference type="PANTHER" id="PTHR11610">
    <property type="entry name" value="LIPASE"/>
    <property type="match status" value="1"/>
</dbReference>
<dbReference type="InterPro" id="IPR000734">
    <property type="entry name" value="TAG_lipase"/>
</dbReference>
<evidence type="ECO:0000313" key="7">
    <source>
        <dbReference type="EMBL" id="CAH1736139.1"/>
    </source>
</evidence>
<feature type="signal peptide" evidence="5">
    <location>
        <begin position="1"/>
        <end position="22"/>
    </location>
</feature>
<dbReference type="GO" id="GO:0005615">
    <property type="term" value="C:extracellular space"/>
    <property type="evidence" value="ECO:0007669"/>
    <property type="project" value="TreeGrafter"/>
</dbReference>
<dbReference type="InterPro" id="IPR013818">
    <property type="entry name" value="Lipase"/>
</dbReference>
<comment type="similarity">
    <text evidence="2 4">Belongs to the AB hydrolase superfamily. Lipase family.</text>
</comment>
<organism evidence="7 8">
    <name type="scientific">Aphis gossypii</name>
    <name type="common">Cotton aphid</name>
    <dbReference type="NCBI Taxonomy" id="80765"/>
    <lineage>
        <taxon>Eukaryota</taxon>
        <taxon>Metazoa</taxon>
        <taxon>Ecdysozoa</taxon>
        <taxon>Arthropoda</taxon>
        <taxon>Hexapoda</taxon>
        <taxon>Insecta</taxon>
        <taxon>Pterygota</taxon>
        <taxon>Neoptera</taxon>
        <taxon>Paraneoptera</taxon>
        <taxon>Hemiptera</taxon>
        <taxon>Sternorrhyncha</taxon>
        <taxon>Aphidomorpha</taxon>
        <taxon>Aphidoidea</taxon>
        <taxon>Aphididae</taxon>
        <taxon>Aphidini</taxon>
        <taxon>Aphis</taxon>
        <taxon>Aphis</taxon>
    </lineage>
</organism>
<dbReference type="Proteomes" id="UP001154329">
    <property type="component" value="Chromosome 4"/>
</dbReference>
<dbReference type="GO" id="GO:0016298">
    <property type="term" value="F:lipase activity"/>
    <property type="evidence" value="ECO:0007669"/>
    <property type="project" value="InterPro"/>
</dbReference>
<keyword evidence="5" id="KW-0732">Signal</keyword>
<feature type="domain" description="Lipase" evidence="6">
    <location>
        <begin position="67"/>
        <end position="269"/>
    </location>
</feature>
<evidence type="ECO:0000256" key="5">
    <source>
        <dbReference type="SAM" id="SignalP"/>
    </source>
</evidence>
<feature type="chain" id="PRO_5040302777" description="Lipase domain-containing protein" evidence="5">
    <location>
        <begin position="23"/>
        <end position="315"/>
    </location>
</feature>
<keyword evidence="3" id="KW-0964">Secreted</keyword>
<keyword evidence="8" id="KW-1185">Reference proteome</keyword>
<comment type="subcellular location">
    <subcellularLocation>
        <location evidence="1">Secreted</location>
    </subcellularLocation>
</comment>
<reference evidence="7" key="2">
    <citation type="submission" date="2022-10" db="EMBL/GenBank/DDBJ databases">
        <authorList>
            <consortium name="ENA_rothamsted_submissions"/>
            <consortium name="culmorum"/>
            <person name="King R."/>
        </authorList>
    </citation>
    <scope>NUCLEOTIDE SEQUENCE</scope>
</reference>